<proteinExistence type="predicted"/>
<dbReference type="VEuPathDB" id="VectorBase:GAUT052181"/>
<protein>
    <submittedName>
        <fullName evidence="1">Uncharacterized protein</fullName>
    </submittedName>
</protein>
<accession>A0A1A9VYX2</accession>
<name>A0A1A9VYX2_GLOAU</name>
<dbReference type="Proteomes" id="UP000078200">
    <property type="component" value="Unassembled WGS sequence"/>
</dbReference>
<organism evidence="1 2">
    <name type="scientific">Glossina austeni</name>
    <name type="common">Savannah tsetse fly</name>
    <dbReference type="NCBI Taxonomy" id="7395"/>
    <lineage>
        <taxon>Eukaryota</taxon>
        <taxon>Metazoa</taxon>
        <taxon>Ecdysozoa</taxon>
        <taxon>Arthropoda</taxon>
        <taxon>Hexapoda</taxon>
        <taxon>Insecta</taxon>
        <taxon>Pterygota</taxon>
        <taxon>Neoptera</taxon>
        <taxon>Endopterygota</taxon>
        <taxon>Diptera</taxon>
        <taxon>Brachycera</taxon>
        <taxon>Muscomorpha</taxon>
        <taxon>Hippoboscoidea</taxon>
        <taxon>Glossinidae</taxon>
        <taxon>Glossina</taxon>
    </lineage>
</organism>
<evidence type="ECO:0000313" key="2">
    <source>
        <dbReference type="Proteomes" id="UP000078200"/>
    </source>
</evidence>
<dbReference type="EnsemblMetazoa" id="GAUT052181-RA">
    <property type="protein sequence ID" value="GAUT052181-PA"/>
    <property type="gene ID" value="GAUT052181"/>
</dbReference>
<reference evidence="1" key="1">
    <citation type="submission" date="2020-05" db="UniProtKB">
        <authorList>
            <consortium name="EnsemblMetazoa"/>
        </authorList>
    </citation>
    <scope>IDENTIFICATION</scope>
    <source>
        <strain evidence="1">TTRI</strain>
    </source>
</reference>
<dbReference type="AlphaFoldDB" id="A0A1A9VYX2"/>
<sequence>MLDILSPQCGQQEDFSRTYNSQKGLYSKYIVDQTNGTNHNNQKNRKNKKLQHFTFPDISIFKFAFRLEVGFKNSCNSSNNFMKTLVHHHHHHHHQVKENKAQCEAEADSFCNFKYMRGMRGIEFIERSYISQKLRNICGTYVLSAKYENQNFVLLSSDDNSIIEKCRQEDDQILATCIEVREDCETYNRVLGEITSELTI</sequence>
<evidence type="ECO:0000313" key="1">
    <source>
        <dbReference type="EnsemblMetazoa" id="GAUT052181-PA"/>
    </source>
</evidence>
<keyword evidence="2" id="KW-1185">Reference proteome</keyword>